<dbReference type="InterPro" id="IPR011108">
    <property type="entry name" value="RMMBL"/>
</dbReference>
<dbReference type="SMART" id="SM01027">
    <property type="entry name" value="Beta-Casp"/>
    <property type="match status" value="1"/>
</dbReference>
<comment type="caution">
    <text evidence="4">The sequence shown here is derived from an EMBL/GenBank/DDBJ whole genome shotgun (WGS) entry which is preliminary data.</text>
</comment>
<name>A0A7J3ZIB5_9CREN</name>
<dbReference type="SUPFAM" id="SSF56281">
    <property type="entry name" value="Metallo-hydrolase/oxidoreductase"/>
    <property type="match status" value="1"/>
</dbReference>
<dbReference type="InterPro" id="IPR050698">
    <property type="entry name" value="MBL"/>
</dbReference>
<feature type="domain" description="Metallo-beta-lactamase" evidence="2">
    <location>
        <begin position="15"/>
        <end position="225"/>
    </location>
</feature>
<dbReference type="Pfam" id="PF07521">
    <property type="entry name" value="RMMBL"/>
    <property type="match status" value="1"/>
</dbReference>
<accession>A0A7J3ZIB5</accession>
<protein>
    <submittedName>
        <fullName evidence="4">MBL fold metallo-hydrolase</fullName>
    </submittedName>
</protein>
<feature type="domain" description="Beta-Casp" evidence="3">
    <location>
        <begin position="230"/>
        <end position="339"/>
    </location>
</feature>
<dbReference type="InterPro" id="IPR001279">
    <property type="entry name" value="Metallo-B-lactamas"/>
</dbReference>
<keyword evidence="1 4" id="KW-0378">Hydrolase</keyword>
<dbReference type="GO" id="GO:0016787">
    <property type="term" value="F:hydrolase activity"/>
    <property type="evidence" value="ECO:0007669"/>
    <property type="project" value="UniProtKB-KW"/>
</dbReference>
<dbReference type="AlphaFoldDB" id="A0A7J3ZIB5"/>
<dbReference type="GO" id="GO:0004521">
    <property type="term" value="F:RNA endonuclease activity"/>
    <property type="evidence" value="ECO:0007669"/>
    <property type="project" value="TreeGrafter"/>
</dbReference>
<dbReference type="Pfam" id="PF10996">
    <property type="entry name" value="Beta-Casp"/>
    <property type="match status" value="1"/>
</dbReference>
<dbReference type="SMART" id="SM00849">
    <property type="entry name" value="Lactamase_B"/>
    <property type="match status" value="1"/>
</dbReference>
<evidence type="ECO:0000256" key="1">
    <source>
        <dbReference type="ARBA" id="ARBA00022801"/>
    </source>
</evidence>
<dbReference type="Gene3D" id="3.60.15.10">
    <property type="entry name" value="Ribonuclease Z/Hydroxyacylglutathione hydrolase-like"/>
    <property type="match status" value="1"/>
</dbReference>
<evidence type="ECO:0000259" key="3">
    <source>
        <dbReference type="SMART" id="SM01027"/>
    </source>
</evidence>
<dbReference type="InterPro" id="IPR022712">
    <property type="entry name" value="Beta_Casp"/>
</dbReference>
<sequence>MSVKIRILGSGREVGRGAIAVEYNGRAVLLDYGVNFDESDNPVMPLHIMPNMLEAVVLTHTHLDHIGGAPMLYTSVAPQALATKFTQEAARLLLEDFLKLSGYYLDFEISEVERLLSSVRKVKPGSAIELENFTLEFYSAGHIPGSLSVGVVLPHVRILYTSDVNTVDSKLVKGASFSGVKADVLIMESTYGDSDHPQREKVERRFVETVREVLDEGGTVLVPVFSVGRGQEILCVLIENNIYPVSVDGMVREATDIMLQNREFLRRPELLEKARKEYVFLRGWQDRRKAWRQPGVIVASAGMLKGGPSRYYLRKISGSERNALLLVSFQAPNTPGRSILETGMFNNYREPIKARVEWFDFSSHAGASGLLKIAKELSGLEKVILVHGELKAQESLARRIEETLGVEVLIPKNGEVLECC</sequence>
<gene>
    <name evidence="4" type="ORF">ENM78_00275</name>
</gene>
<reference evidence="4" key="1">
    <citation type="journal article" date="2020" name="mSystems">
        <title>Genome- and Community-Level Interaction Insights into Carbon Utilization and Element Cycling Functions of Hydrothermarchaeota in Hydrothermal Sediment.</title>
        <authorList>
            <person name="Zhou Z."/>
            <person name="Liu Y."/>
            <person name="Xu W."/>
            <person name="Pan J."/>
            <person name="Luo Z.H."/>
            <person name="Li M."/>
        </authorList>
    </citation>
    <scope>NUCLEOTIDE SEQUENCE [LARGE SCALE GENOMIC DNA]</scope>
    <source>
        <strain evidence="4">SpSt-1116</strain>
    </source>
</reference>
<dbReference type="PANTHER" id="PTHR11203:SF52">
    <property type="entry name" value="MRNA 3-END PROCESSING FACTOR"/>
    <property type="match status" value="1"/>
</dbReference>
<dbReference type="InterPro" id="IPR036866">
    <property type="entry name" value="RibonucZ/Hydroxyglut_hydro"/>
</dbReference>
<evidence type="ECO:0000313" key="4">
    <source>
        <dbReference type="EMBL" id="HHQ79891.1"/>
    </source>
</evidence>
<proteinExistence type="predicted"/>
<dbReference type="Gene3D" id="3.40.50.10890">
    <property type="match status" value="1"/>
</dbReference>
<dbReference type="Pfam" id="PF23023">
    <property type="entry name" value="Anti-Pycsar_Apyc1"/>
    <property type="match status" value="1"/>
</dbReference>
<dbReference type="PANTHER" id="PTHR11203">
    <property type="entry name" value="CLEAVAGE AND POLYADENYLATION SPECIFICITY FACTOR FAMILY MEMBER"/>
    <property type="match status" value="1"/>
</dbReference>
<evidence type="ECO:0000259" key="2">
    <source>
        <dbReference type="SMART" id="SM00849"/>
    </source>
</evidence>
<dbReference type="EMBL" id="DRZC01000005">
    <property type="protein sequence ID" value="HHQ79891.1"/>
    <property type="molecule type" value="Genomic_DNA"/>
</dbReference>
<organism evidence="4">
    <name type="scientific">Fervidicoccus fontis</name>
    <dbReference type="NCBI Taxonomy" id="683846"/>
    <lineage>
        <taxon>Archaea</taxon>
        <taxon>Thermoproteota</taxon>
        <taxon>Thermoprotei</taxon>
        <taxon>Fervidicoccales</taxon>
        <taxon>Fervidicoccaceae</taxon>
        <taxon>Fervidicoccus</taxon>
    </lineage>
</organism>